<dbReference type="RefSeq" id="WP_380032825.1">
    <property type="nucleotide sequence ID" value="NZ_JBHSHB010000008.1"/>
</dbReference>
<keyword evidence="3" id="KW-0812">Transmembrane</keyword>
<dbReference type="InterPro" id="IPR011990">
    <property type="entry name" value="TPR-like_helical_dom_sf"/>
</dbReference>
<keyword evidence="1" id="KW-0238">DNA-binding</keyword>
<name>A0ABV9L8I2_9FLAO</name>
<dbReference type="Gene3D" id="1.25.40.10">
    <property type="entry name" value="Tetratricopeptide repeat domain"/>
    <property type="match status" value="1"/>
</dbReference>
<comment type="caution">
    <text evidence="5">The sequence shown here is derived from an EMBL/GenBank/DDBJ whole genome shotgun (WGS) entry which is preliminary data.</text>
</comment>
<evidence type="ECO:0000256" key="2">
    <source>
        <dbReference type="PROSITE-ProRule" id="PRU00339"/>
    </source>
</evidence>
<keyword evidence="3" id="KW-0472">Membrane</keyword>
<feature type="repeat" description="TPR" evidence="2">
    <location>
        <begin position="111"/>
        <end position="144"/>
    </location>
</feature>
<dbReference type="Gene3D" id="1.10.10.60">
    <property type="entry name" value="Homeodomain-like"/>
    <property type="match status" value="2"/>
</dbReference>
<dbReference type="EMBL" id="JBHSHB010000008">
    <property type="protein sequence ID" value="MFC4689971.1"/>
    <property type="molecule type" value="Genomic_DNA"/>
</dbReference>
<proteinExistence type="predicted"/>
<evidence type="ECO:0000259" key="4">
    <source>
        <dbReference type="PROSITE" id="PS01124"/>
    </source>
</evidence>
<evidence type="ECO:0000313" key="5">
    <source>
        <dbReference type="EMBL" id="MFC4689971.1"/>
    </source>
</evidence>
<evidence type="ECO:0000256" key="3">
    <source>
        <dbReference type="SAM" id="Phobius"/>
    </source>
</evidence>
<keyword evidence="6" id="KW-1185">Reference proteome</keyword>
<evidence type="ECO:0000313" key="6">
    <source>
        <dbReference type="Proteomes" id="UP001595878"/>
    </source>
</evidence>
<dbReference type="PROSITE" id="PS01124">
    <property type="entry name" value="HTH_ARAC_FAMILY_2"/>
    <property type="match status" value="1"/>
</dbReference>
<evidence type="ECO:0000256" key="1">
    <source>
        <dbReference type="ARBA" id="ARBA00023125"/>
    </source>
</evidence>
<dbReference type="SUPFAM" id="SSF48452">
    <property type="entry name" value="TPR-like"/>
    <property type="match status" value="1"/>
</dbReference>
<dbReference type="PROSITE" id="PS50005">
    <property type="entry name" value="TPR"/>
    <property type="match status" value="1"/>
</dbReference>
<dbReference type="PANTHER" id="PTHR43280">
    <property type="entry name" value="ARAC-FAMILY TRANSCRIPTIONAL REGULATOR"/>
    <property type="match status" value="1"/>
</dbReference>
<sequence length="562" mass="65503">MFNVRLTILTLFLSPTVYLLGQNPNVIIPDSLKTRSFELLMSNFWDEYENTLTAETIAAAYNQKARGSNNKLELVRSFDLLARLYTEETNITYADSILLYSADLESSSYPSVGYSLKGYNYYSLGDYEKALDNYLKAYDSAKEKGNEYQLIEITQVIGALKNRWGNYEEALEIYKEHYGLLKSLDKAGTDYREDYLITLYNLSLSYQRNKKFDSSSIYIQKGIEESLEGRDSLFLIDFRHAEAVNLYLTSDFVAAQDAFLNLTSNANDTFKESITNYYLGQMAFKANNATLGIEYYQKVDSVFKINNEEYPELRNVYESLVTYFRQKSMPAKELDYIRQLLKVDSSLARNREYLNQTIIKKYETPELIEDQKNLIEELNGKNKRTSRMTYAFGASLIILFIPLVYFYRRSIVNARRFKELQSKREQHSEEISSHKNLITDEIEILIIQKLEKFEANLGFTDEDLSLNRLAKEIGSNSTYVSRVINDTKGKNFSNYINDLRIEHILKRLDEETILINYKIQSLGEEVGFKNSEAFSKAFFKYTQIKPSFYLKKLREQQNIRNT</sequence>
<keyword evidence="3" id="KW-1133">Transmembrane helix</keyword>
<dbReference type="PANTHER" id="PTHR43280:SF2">
    <property type="entry name" value="HTH-TYPE TRANSCRIPTIONAL REGULATOR EXSA"/>
    <property type="match status" value="1"/>
</dbReference>
<feature type="transmembrane region" description="Helical" evidence="3">
    <location>
        <begin position="388"/>
        <end position="407"/>
    </location>
</feature>
<keyword evidence="2" id="KW-0802">TPR repeat</keyword>
<protein>
    <submittedName>
        <fullName evidence="5">Tetratricopeptide repeat protein</fullName>
    </submittedName>
</protein>
<feature type="domain" description="HTH araC/xylS-type" evidence="4">
    <location>
        <begin position="440"/>
        <end position="552"/>
    </location>
</feature>
<organism evidence="5 6">
    <name type="scientific">Dokdonia genika</name>
    <dbReference type="NCBI Taxonomy" id="308113"/>
    <lineage>
        <taxon>Bacteria</taxon>
        <taxon>Pseudomonadati</taxon>
        <taxon>Bacteroidota</taxon>
        <taxon>Flavobacteriia</taxon>
        <taxon>Flavobacteriales</taxon>
        <taxon>Flavobacteriaceae</taxon>
        <taxon>Dokdonia</taxon>
    </lineage>
</organism>
<dbReference type="Proteomes" id="UP001595878">
    <property type="component" value="Unassembled WGS sequence"/>
</dbReference>
<reference evidence="6" key="1">
    <citation type="journal article" date="2019" name="Int. J. Syst. Evol. Microbiol.">
        <title>The Global Catalogue of Microorganisms (GCM) 10K type strain sequencing project: providing services to taxonomists for standard genome sequencing and annotation.</title>
        <authorList>
            <consortium name="The Broad Institute Genomics Platform"/>
            <consortium name="The Broad Institute Genome Sequencing Center for Infectious Disease"/>
            <person name="Wu L."/>
            <person name="Ma J."/>
        </authorList>
    </citation>
    <scope>NUCLEOTIDE SEQUENCE [LARGE SCALE GENOMIC DNA]</scope>
    <source>
        <strain evidence="6">CGMCC 4.7427</strain>
    </source>
</reference>
<dbReference type="InterPro" id="IPR018060">
    <property type="entry name" value="HTH_AraC"/>
</dbReference>
<gene>
    <name evidence="5" type="ORF">ACFO5T_05975</name>
</gene>
<accession>A0ABV9L8I2</accession>
<dbReference type="InterPro" id="IPR019734">
    <property type="entry name" value="TPR_rpt"/>
</dbReference>
<dbReference type="SMART" id="SM00342">
    <property type="entry name" value="HTH_ARAC"/>
    <property type="match status" value="1"/>
</dbReference>
<dbReference type="Pfam" id="PF12833">
    <property type="entry name" value="HTH_18"/>
    <property type="match status" value="1"/>
</dbReference>
<dbReference type="Pfam" id="PF13424">
    <property type="entry name" value="TPR_12"/>
    <property type="match status" value="1"/>
</dbReference>